<dbReference type="InterPro" id="IPR036271">
    <property type="entry name" value="Tet_transcr_reg_TetR-rel_C_sf"/>
</dbReference>
<dbReference type="Gene3D" id="1.10.357.10">
    <property type="entry name" value="Tetracycline Repressor, domain 2"/>
    <property type="match status" value="1"/>
</dbReference>
<feature type="DNA-binding region" description="H-T-H motif" evidence="2">
    <location>
        <begin position="41"/>
        <end position="60"/>
    </location>
</feature>
<keyword evidence="5" id="KW-1185">Reference proteome</keyword>
<dbReference type="GO" id="GO:0000976">
    <property type="term" value="F:transcription cis-regulatory region binding"/>
    <property type="evidence" value="ECO:0007669"/>
    <property type="project" value="TreeGrafter"/>
</dbReference>
<proteinExistence type="predicted"/>
<dbReference type="Pfam" id="PF00440">
    <property type="entry name" value="TetR_N"/>
    <property type="match status" value="1"/>
</dbReference>
<dbReference type="PRINTS" id="PR00455">
    <property type="entry name" value="HTHTETR"/>
</dbReference>
<dbReference type="SUPFAM" id="SSF46689">
    <property type="entry name" value="Homeodomain-like"/>
    <property type="match status" value="1"/>
</dbReference>
<evidence type="ECO:0000313" key="4">
    <source>
        <dbReference type="EMBL" id="QTE30197.1"/>
    </source>
</evidence>
<dbReference type="Pfam" id="PF17920">
    <property type="entry name" value="TetR_C_16"/>
    <property type="match status" value="1"/>
</dbReference>
<dbReference type="RefSeq" id="WP_227424516.1">
    <property type="nucleotide sequence ID" value="NZ_CP071868.1"/>
</dbReference>
<keyword evidence="1 2" id="KW-0238">DNA-binding</keyword>
<dbReference type="PANTHER" id="PTHR30055:SF235">
    <property type="entry name" value="TRANSCRIPTIONAL REGULATORY PROTEIN"/>
    <property type="match status" value="1"/>
</dbReference>
<evidence type="ECO:0000313" key="5">
    <source>
        <dbReference type="Proteomes" id="UP000663937"/>
    </source>
</evidence>
<reference evidence="4" key="1">
    <citation type="submission" date="2021-03" db="EMBL/GenBank/DDBJ databases">
        <title>Pengzhenrongella sicca gen. nov., sp. nov., a new member of suborder Micrococcineae isolated from High-Arctic tundra soil.</title>
        <authorList>
            <person name="Peng F."/>
        </authorList>
    </citation>
    <scope>NUCLEOTIDE SEQUENCE</scope>
    <source>
        <strain evidence="4">LRZ-2</strain>
    </source>
</reference>
<organism evidence="4 5">
    <name type="scientific">Pengzhenrongella sicca</name>
    <dbReference type="NCBI Taxonomy" id="2819238"/>
    <lineage>
        <taxon>Bacteria</taxon>
        <taxon>Bacillati</taxon>
        <taxon>Actinomycetota</taxon>
        <taxon>Actinomycetes</taxon>
        <taxon>Micrococcales</taxon>
        <taxon>Pengzhenrongella</taxon>
    </lineage>
</organism>
<feature type="domain" description="HTH tetR-type" evidence="3">
    <location>
        <begin position="18"/>
        <end position="78"/>
    </location>
</feature>
<accession>A0A8A4ZI47</accession>
<dbReference type="InterPro" id="IPR041678">
    <property type="entry name" value="TetR_C_16"/>
</dbReference>
<evidence type="ECO:0000259" key="3">
    <source>
        <dbReference type="PROSITE" id="PS50977"/>
    </source>
</evidence>
<dbReference type="Gene3D" id="1.10.10.60">
    <property type="entry name" value="Homeodomain-like"/>
    <property type="match status" value="1"/>
</dbReference>
<sequence length="201" mass="21147">MTSSPPPPRTRGPRPAGTDTRAAIMTAARTEFADHGFDGTSMRAVARRAGVDPALVRHYFGAKADLFAAVSGLPGRPGVLIGALFEGGTDGLGRRLVALFFSVWDPPEGRQRMRALIAAASSSEHTGAGLAEFIASEVAGEIAPRLRGDDALLRAELIGMHIVGVAMGRYVLRLEPLASADEDAVARWLAPNLQRLVDGAP</sequence>
<dbReference type="Proteomes" id="UP000663937">
    <property type="component" value="Chromosome"/>
</dbReference>
<protein>
    <submittedName>
        <fullName evidence="4">TetR family transcriptional regulator</fullName>
    </submittedName>
</protein>
<dbReference type="SUPFAM" id="SSF48498">
    <property type="entry name" value="Tetracyclin repressor-like, C-terminal domain"/>
    <property type="match status" value="1"/>
</dbReference>
<dbReference type="EMBL" id="CP071868">
    <property type="protein sequence ID" value="QTE30197.1"/>
    <property type="molecule type" value="Genomic_DNA"/>
</dbReference>
<dbReference type="KEGG" id="psic:J4E96_04065"/>
<evidence type="ECO:0000256" key="2">
    <source>
        <dbReference type="PROSITE-ProRule" id="PRU00335"/>
    </source>
</evidence>
<dbReference type="InterPro" id="IPR001647">
    <property type="entry name" value="HTH_TetR"/>
</dbReference>
<dbReference type="AlphaFoldDB" id="A0A8A4ZI47"/>
<evidence type="ECO:0000256" key="1">
    <source>
        <dbReference type="ARBA" id="ARBA00023125"/>
    </source>
</evidence>
<name>A0A8A4ZI47_9MICO</name>
<dbReference type="PANTHER" id="PTHR30055">
    <property type="entry name" value="HTH-TYPE TRANSCRIPTIONAL REGULATOR RUTR"/>
    <property type="match status" value="1"/>
</dbReference>
<dbReference type="InterPro" id="IPR050109">
    <property type="entry name" value="HTH-type_TetR-like_transc_reg"/>
</dbReference>
<dbReference type="GO" id="GO:0003700">
    <property type="term" value="F:DNA-binding transcription factor activity"/>
    <property type="evidence" value="ECO:0007669"/>
    <property type="project" value="TreeGrafter"/>
</dbReference>
<gene>
    <name evidence="4" type="ORF">J4E96_04065</name>
</gene>
<dbReference type="InterPro" id="IPR009057">
    <property type="entry name" value="Homeodomain-like_sf"/>
</dbReference>
<dbReference type="PROSITE" id="PS50977">
    <property type="entry name" value="HTH_TETR_2"/>
    <property type="match status" value="1"/>
</dbReference>